<keyword evidence="6" id="KW-1015">Disulfide bond</keyword>
<name>A0A9D4SMA4_RHISA</name>
<dbReference type="PROSITE" id="PS01180">
    <property type="entry name" value="CUB"/>
    <property type="match status" value="1"/>
</dbReference>
<sequence>MQSVEGDVDFMLQDRRAVYPSDPFYLYRTTSTERASFLEYKKINQLYNCNERCPNVNNSRCQHGGYLGPKCNCVCPPGAVGDRCEHRTTNAKTDICGEVIQENNTVHFASRPSSYHCTWWIRAPQGGQVSVTFTDFSADNSTHSVGSCDLYFELRNRDLYKGERYCWYELPQDEPLFAKEKDFLIDYFGSKDANFNFTLTATVYA</sequence>
<dbReference type="InterPro" id="IPR000859">
    <property type="entry name" value="CUB_dom"/>
</dbReference>
<evidence type="ECO:0000259" key="8">
    <source>
        <dbReference type="PROSITE" id="PS01180"/>
    </source>
</evidence>
<evidence type="ECO:0000256" key="3">
    <source>
        <dbReference type="ARBA" id="ARBA00022801"/>
    </source>
</evidence>
<dbReference type="EMBL" id="JABSTV010001963">
    <property type="protein sequence ID" value="KAH7931800.1"/>
    <property type="molecule type" value="Genomic_DNA"/>
</dbReference>
<dbReference type="SUPFAM" id="SSF49854">
    <property type="entry name" value="Spermadhesin, CUB domain"/>
    <property type="match status" value="1"/>
</dbReference>
<keyword evidence="10" id="KW-1185">Reference proteome</keyword>
<keyword evidence="2" id="KW-0479">Metal-binding</keyword>
<keyword evidence="1" id="KW-0645">Protease</keyword>
<dbReference type="GO" id="GO:0046872">
    <property type="term" value="F:metal ion binding"/>
    <property type="evidence" value="ECO:0007669"/>
    <property type="project" value="UniProtKB-KW"/>
</dbReference>
<dbReference type="PROSITE" id="PS00022">
    <property type="entry name" value="EGF_1"/>
    <property type="match status" value="1"/>
</dbReference>
<organism evidence="9 10">
    <name type="scientific">Rhipicephalus sanguineus</name>
    <name type="common">Brown dog tick</name>
    <name type="synonym">Ixodes sanguineus</name>
    <dbReference type="NCBI Taxonomy" id="34632"/>
    <lineage>
        <taxon>Eukaryota</taxon>
        <taxon>Metazoa</taxon>
        <taxon>Ecdysozoa</taxon>
        <taxon>Arthropoda</taxon>
        <taxon>Chelicerata</taxon>
        <taxon>Arachnida</taxon>
        <taxon>Acari</taxon>
        <taxon>Parasitiformes</taxon>
        <taxon>Ixodida</taxon>
        <taxon>Ixodoidea</taxon>
        <taxon>Ixodidae</taxon>
        <taxon>Rhipicephalinae</taxon>
        <taxon>Rhipicephalus</taxon>
        <taxon>Rhipicephalus</taxon>
    </lineage>
</organism>
<dbReference type="PANTHER" id="PTHR10127:SF780">
    <property type="entry name" value="METALLOENDOPEPTIDASE"/>
    <property type="match status" value="1"/>
</dbReference>
<dbReference type="GO" id="GO:0004222">
    <property type="term" value="F:metalloendopeptidase activity"/>
    <property type="evidence" value="ECO:0007669"/>
    <property type="project" value="TreeGrafter"/>
</dbReference>
<comment type="caution">
    <text evidence="7">Lacks conserved residue(s) required for the propagation of feature annotation.</text>
</comment>
<dbReference type="GO" id="GO:0006508">
    <property type="term" value="P:proteolysis"/>
    <property type="evidence" value="ECO:0007669"/>
    <property type="project" value="UniProtKB-KW"/>
</dbReference>
<accession>A0A9D4SMA4</accession>
<gene>
    <name evidence="9" type="ORF">HPB52_025281</name>
</gene>
<keyword evidence="5" id="KW-0482">Metalloprotease</keyword>
<proteinExistence type="predicted"/>
<evidence type="ECO:0000256" key="4">
    <source>
        <dbReference type="ARBA" id="ARBA00022833"/>
    </source>
</evidence>
<protein>
    <recommendedName>
        <fullName evidence="8">CUB domain-containing protein</fullName>
    </recommendedName>
</protein>
<keyword evidence="4" id="KW-0862">Zinc</keyword>
<keyword evidence="3" id="KW-0378">Hydrolase</keyword>
<evidence type="ECO:0000256" key="2">
    <source>
        <dbReference type="ARBA" id="ARBA00022723"/>
    </source>
</evidence>
<dbReference type="PANTHER" id="PTHR10127">
    <property type="entry name" value="DISCOIDIN, CUB, EGF, LAMININ , AND ZINC METALLOPROTEASE DOMAIN CONTAINING"/>
    <property type="match status" value="1"/>
</dbReference>
<feature type="domain" description="CUB" evidence="8">
    <location>
        <begin position="96"/>
        <end position="205"/>
    </location>
</feature>
<dbReference type="AlphaFoldDB" id="A0A9D4SMA4"/>
<dbReference type="VEuPathDB" id="VectorBase:RSAN_044854"/>
<evidence type="ECO:0000256" key="1">
    <source>
        <dbReference type="ARBA" id="ARBA00022670"/>
    </source>
</evidence>
<dbReference type="Gene3D" id="2.60.120.290">
    <property type="entry name" value="Spermadhesin, CUB domain"/>
    <property type="match status" value="1"/>
</dbReference>
<evidence type="ECO:0000313" key="9">
    <source>
        <dbReference type="EMBL" id="KAH7931800.1"/>
    </source>
</evidence>
<comment type="caution">
    <text evidence="9">The sequence shown here is derived from an EMBL/GenBank/DDBJ whole genome shotgun (WGS) entry which is preliminary data.</text>
</comment>
<reference evidence="9" key="2">
    <citation type="submission" date="2021-09" db="EMBL/GenBank/DDBJ databases">
        <authorList>
            <person name="Jia N."/>
            <person name="Wang J."/>
            <person name="Shi W."/>
            <person name="Du L."/>
            <person name="Sun Y."/>
            <person name="Zhan W."/>
            <person name="Jiang J."/>
            <person name="Wang Q."/>
            <person name="Zhang B."/>
            <person name="Ji P."/>
            <person name="Sakyi L.B."/>
            <person name="Cui X."/>
            <person name="Yuan T."/>
            <person name="Jiang B."/>
            <person name="Yang W."/>
            <person name="Lam T.T.-Y."/>
            <person name="Chang Q."/>
            <person name="Ding S."/>
            <person name="Wang X."/>
            <person name="Zhu J."/>
            <person name="Ruan X."/>
            <person name="Zhao L."/>
            <person name="Wei J."/>
            <person name="Que T."/>
            <person name="Du C."/>
            <person name="Cheng J."/>
            <person name="Dai P."/>
            <person name="Han X."/>
            <person name="Huang E."/>
            <person name="Gao Y."/>
            <person name="Liu J."/>
            <person name="Shao H."/>
            <person name="Ye R."/>
            <person name="Li L."/>
            <person name="Wei W."/>
            <person name="Wang X."/>
            <person name="Wang C."/>
            <person name="Huo Q."/>
            <person name="Li W."/>
            <person name="Guo W."/>
            <person name="Chen H."/>
            <person name="Chen S."/>
            <person name="Zhou L."/>
            <person name="Zhou L."/>
            <person name="Ni X."/>
            <person name="Tian J."/>
            <person name="Zhou Y."/>
            <person name="Sheng Y."/>
            <person name="Liu T."/>
            <person name="Pan Y."/>
            <person name="Xia L."/>
            <person name="Li J."/>
            <person name="Zhao F."/>
            <person name="Cao W."/>
        </authorList>
    </citation>
    <scope>NUCLEOTIDE SEQUENCE</scope>
    <source>
        <strain evidence="9">Rsan-2018</strain>
        <tissue evidence="9">Larvae</tissue>
    </source>
</reference>
<evidence type="ECO:0000256" key="5">
    <source>
        <dbReference type="ARBA" id="ARBA00023049"/>
    </source>
</evidence>
<dbReference type="InterPro" id="IPR035914">
    <property type="entry name" value="Sperma_CUB_dom_sf"/>
</dbReference>
<dbReference type="InterPro" id="IPR000742">
    <property type="entry name" value="EGF"/>
</dbReference>
<evidence type="ECO:0000256" key="7">
    <source>
        <dbReference type="PROSITE-ProRule" id="PRU00059"/>
    </source>
</evidence>
<reference evidence="9" key="1">
    <citation type="journal article" date="2020" name="Cell">
        <title>Large-Scale Comparative Analyses of Tick Genomes Elucidate Their Genetic Diversity and Vector Capacities.</title>
        <authorList>
            <consortium name="Tick Genome and Microbiome Consortium (TIGMIC)"/>
            <person name="Jia N."/>
            <person name="Wang J."/>
            <person name="Shi W."/>
            <person name="Du L."/>
            <person name="Sun Y."/>
            <person name="Zhan W."/>
            <person name="Jiang J.F."/>
            <person name="Wang Q."/>
            <person name="Zhang B."/>
            <person name="Ji P."/>
            <person name="Bell-Sakyi L."/>
            <person name="Cui X.M."/>
            <person name="Yuan T.T."/>
            <person name="Jiang B.G."/>
            <person name="Yang W.F."/>
            <person name="Lam T.T."/>
            <person name="Chang Q.C."/>
            <person name="Ding S.J."/>
            <person name="Wang X.J."/>
            <person name="Zhu J.G."/>
            <person name="Ruan X.D."/>
            <person name="Zhao L."/>
            <person name="Wei J.T."/>
            <person name="Ye R.Z."/>
            <person name="Que T.C."/>
            <person name="Du C.H."/>
            <person name="Zhou Y.H."/>
            <person name="Cheng J.X."/>
            <person name="Dai P.F."/>
            <person name="Guo W.B."/>
            <person name="Han X.H."/>
            <person name="Huang E.J."/>
            <person name="Li L.F."/>
            <person name="Wei W."/>
            <person name="Gao Y.C."/>
            <person name="Liu J.Z."/>
            <person name="Shao H.Z."/>
            <person name="Wang X."/>
            <person name="Wang C.C."/>
            <person name="Yang T.C."/>
            <person name="Huo Q.B."/>
            <person name="Li W."/>
            <person name="Chen H.Y."/>
            <person name="Chen S.E."/>
            <person name="Zhou L.G."/>
            <person name="Ni X.B."/>
            <person name="Tian J.H."/>
            <person name="Sheng Y."/>
            <person name="Liu T."/>
            <person name="Pan Y.S."/>
            <person name="Xia L.Y."/>
            <person name="Li J."/>
            <person name="Zhao F."/>
            <person name="Cao W.C."/>
        </authorList>
    </citation>
    <scope>NUCLEOTIDE SEQUENCE</scope>
    <source>
        <strain evidence="9">Rsan-2018</strain>
    </source>
</reference>
<evidence type="ECO:0000313" key="10">
    <source>
        <dbReference type="Proteomes" id="UP000821837"/>
    </source>
</evidence>
<evidence type="ECO:0000256" key="6">
    <source>
        <dbReference type="ARBA" id="ARBA00023157"/>
    </source>
</evidence>
<dbReference type="Proteomes" id="UP000821837">
    <property type="component" value="Unassembled WGS sequence"/>
</dbReference>